<dbReference type="GO" id="GO:0000444">
    <property type="term" value="C:MIS12/MIND type complex"/>
    <property type="evidence" value="ECO:0007669"/>
    <property type="project" value="TreeGrafter"/>
</dbReference>
<accession>A0A9P7Z1G6</accession>
<reference evidence="1" key="1">
    <citation type="journal article" date="2021" name="IMA Fungus">
        <title>Genomic characterization of three marine fungi, including Emericellopsis atlantica sp. nov. with signatures of a generalist lifestyle and marine biomass degradation.</title>
        <authorList>
            <person name="Hagestad O.C."/>
            <person name="Hou L."/>
            <person name="Andersen J.H."/>
            <person name="Hansen E.H."/>
            <person name="Altermark B."/>
            <person name="Li C."/>
            <person name="Kuhnert E."/>
            <person name="Cox R.J."/>
            <person name="Crous P.W."/>
            <person name="Spatafora J.W."/>
            <person name="Lail K."/>
            <person name="Amirebrahimi M."/>
            <person name="Lipzen A."/>
            <person name="Pangilinan J."/>
            <person name="Andreopoulos W."/>
            <person name="Hayes R.D."/>
            <person name="Ng V."/>
            <person name="Grigoriev I.V."/>
            <person name="Jackson S.A."/>
            <person name="Sutton T.D.S."/>
            <person name="Dobson A.D.W."/>
            <person name="Rama T."/>
        </authorList>
    </citation>
    <scope>NUCLEOTIDE SEQUENCE</scope>
    <source>
        <strain evidence="1">TRa3180A</strain>
    </source>
</reference>
<proteinExistence type="predicted"/>
<dbReference type="EMBL" id="MU253946">
    <property type="protein sequence ID" value="KAG9243859.1"/>
    <property type="molecule type" value="Genomic_DNA"/>
</dbReference>
<dbReference type="AlphaFoldDB" id="A0A9P7Z1G6"/>
<dbReference type="GO" id="GO:0000070">
    <property type="term" value="P:mitotic sister chromatid segregation"/>
    <property type="evidence" value="ECO:0007669"/>
    <property type="project" value="InterPro"/>
</dbReference>
<gene>
    <name evidence="1" type="ORF">BJ878DRAFT_101328</name>
</gene>
<organism evidence="1 2">
    <name type="scientific">Calycina marina</name>
    <dbReference type="NCBI Taxonomy" id="1763456"/>
    <lineage>
        <taxon>Eukaryota</taxon>
        <taxon>Fungi</taxon>
        <taxon>Dikarya</taxon>
        <taxon>Ascomycota</taxon>
        <taxon>Pezizomycotina</taxon>
        <taxon>Leotiomycetes</taxon>
        <taxon>Helotiales</taxon>
        <taxon>Pezizellaceae</taxon>
        <taxon>Calycina</taxon>
    </lineage>
</organism>
<evidence type="ECO:0000313" key="2">
    <source>
        <dbReference type="Proteomes" id="UP000887226"/>
    </source>
</evidence>
<name>A0A9P7Z1G6_9HELO</name>
<dbReference type="OrthoDB" id="2135762at2759"/>
<dbReference type="PANTHER" id="PTHR31749:SF3">
    <property type="entry name" value="KINETOCHORE-ASSOCIATED PROTEIN NSL1 HOMOLOG"/>
    <property type="match status" value="1"/>
</dbReference>
<keyword evidence="2" id="KW-1185">Reference proteome</keyword>
<dbReference type="Pfam" id="PF08641">
    <property type="entry name" value="Mis14"/>
    <property type="match status" value="1"/>
</dbReference>
<dbReference type="PANTHER" id="PTHR31749">
    <property type="entry name" value="KINETOCHORE-ASSOCIATED PROTEIN NSL1 HOMOLOG"/>
    <property type="match status" value="1"/>
</dbReference>
<dbReference type="InterPro" id="IPR013950">
    <property type="entry name" value="Mis14/Nsl1"/>
</dbReference>
<protein>
    <submittedName>
        <fullName evidence="1">Uncharacterized protein</fullName>
    </submittedName>
</protein>
<dbReference type="Proteomes" id="UP000887226">
    <property type="component" value="Unassembled WGS sequence"/>
</dbReference>
<comment type="caution">
    <text evidence="1">The sequence shown here is derived from an EMBL/GenBank/DDBJ whole genome shotgun (WGS) entry which is preliminary data.</text>
</comment>
<sequence length="215" mass="24172">MAEFHRKIELQSIDDLQYLITNVRRSARTIIDKDLPPMPNMEKDPMRQRVEILVQDYISRVFLATGDNITINGMPPSPTTLEQMLSGELEGVRSVEEFEAFDPRLWERAKELAGQEEEMVEEIAGLRKGVPGKVVEGARRAGEGDDEEVLAKWVENARKGDDGELGIGALERQEAVKRDWIKGVEGLGRLKRGLPEMAATNDRAEKAEAYVLTAR</sequence>
<evidence type="ECO:0000313" key="1">
    <source>
        <dbReference type="EMBL" id="KAG9243859.1"/>
    </source>
</evidence>